<dbReference type="PROSITE" id="PS51782">
    <property type="entry name" value="LYSM"/>
    <property type="match status" value="1"/>
</dbReference>
<dbReference type="EMBL" id="CP137624">
    <property type="protein sequence ID" value="WPK11764.1"/>
    <property type="molecule type" value="Genomic_DNA"/>
</dbReference>
<evidence type="ECO:0000256" key="2">
    <source>
        <dbReference type="ARBA" id="ARBA00022638"/>
    </source>
</evidence>
<evidence type="ECO:0000256" key="3">
    <source>
        <dbReference type="ARBA" id="ARBA00022801"/>
    </source>
</evidence>
<dbReference type="SMART" id="SM00047">
    <property type="entry name" value="LYZ2"/>
    <property type="match status" value="1"/>
</dbReference>
<dbReference type="Gene3D" id="3.10.350.10">
    <property type="entry name" value="LysM domain"/>
    <property type="match status" value="1"/>
</dbReference>
<dbReference type="CDD" id="cd00118">
    <property type="entry name" value="LysM"/>
    <property type="match status" value="1"/>
</dbReference>
<name>A0ABZ0RXL1_9BACI</name>
<reference evidence="6 7" key="1">
    <citation type="submission" date="2023-09" db="EMBL/GenBank/DDBJ databases">
        <authorList>
            <person name="Page C.A."/>
            <person name="Perez-Diaz I.M."/>
        </authorList>
    </citation>
    <scope>NUCLEOTIDE SEQUENCE [LARGE SCALE GENOMIC DNA]</scope>
    <source>
        <strain evidence="6 7">Ll15</strain>
    </source>
</reference>
<dbReference type="Pfam" id="PF01476">
    <property type="entry name" value="LysM"/>
    <property type="match status" value="1"/>
</dbReference>
<keyword evidence="3" id="KW-0378">Hydrolase</keyword>
<evidence type="ECO:0000313" key="6">
    <source>
        <dbReference type="EMBL" id="WPK11764.1"/>
    </source>
</evidence>
<accession>A0ABZ0RXL1</accession>
<dbReference type="Pfam" id="PF01832">
    <property type="entry name" value="Glucosaminidase"/>
    <property type="match status" value="1"/>
</dbReference>
<proteinExistence type="predicted"/>
<dbReference type="InterPro" id="IPR051056">
    <property type="entry name" value="Glycosyl_Hydrolase_73"/>
</dbReference>
<dbReference type="Proteomes" id="UP001322664">
    <property type="component" value="Chromosome"/>
</dbReference>
<dbReference type="InterPro" id="IPR018392">
    <property type="entry name" value="LysM"/>
</dbReference>
<keyword evidence="7" id="KW-1185">Reference proteome</keyword>
<dbReference type="PANTHER" id="PTHR33308:SF9">
    <property type="entry name" value="PEPTIDOGLYCAN HYDROLASE FLGJ"/>
    <property type="match status" value="1"/>
</dbReference>
<dbReference type="Gene3D" id="4.10.80.30">
    <property type="entry name" value="DNA polymerase, domain 6"/>
    <property type="match status" value="1"/>
</dbReference>
<dbReference type="InterPro" id="IPR002901">
    <property type="entry name" value="MGlyc_endo_b_GlcNAc-like_dom"/>
</dbReference>
<protein>
    <recommendedName>
        <fullName evidence="4">Peptidoglycan hydrolase</fullName>
    </recommendedName>
</protein>
<evidence type="ECO:0000256" key="4">
    <source>
        <dbReference type="ARBA" id="ARBA00032108"/>
    </source>
</evidence>
<dbReference type="SMART" id="SM00257">
    <property type="entry name" value="LysM"/>
    <property type="match status" value="1"/>
</dbReference>
<dbReference type="PANTHER" id="PTHR33308">
    <property type="entry name" value="PEPTIDOGLYCAN HYDROLASE FLGJ"/>
    <property type="match status" value="1"/>
</dbReference>
<keyword evidence="1" id="KW-0929">Antimicrobial</keyword>
<dbReference type="SUPFAM" id="SSF54106">
    <property type="entry name" value="LysM domain"/>
    <property type="match status" value="1"/>
</dbReference>
<dbReference type="InterPro" id="IPR036779">
    <property type="entry name" value="LysM_dom_sf"/>
</dbReference>
<organism evidence="6 7">
    <name type="scientific">Lysinibacillus louembei</name>
    <dbReference type="NCBI Taxonomy" id="1470088"/>
    <lineage>
        <taxon>Bacteria</taxon>
        <taxon>Bacillati</taxon>
        <taxon>Bacillota</taxon>
        <taxon>Bacilli</taxon>
        <taxon>Bacillales</taxon>
        <taxon>Bacillaceae</taxon>
        <taxon>Lysinibacillus</taxon>
    </lineage>
</organism>
<evidence type="ECO:0000313" key="7">
    <source>
        <dbReference type="Proteomes" id="UP001322664"/>
    </source>
</evidence>
<dbReference type="RefSeq" id="WP_319836691.1">
    <property type="nucleotide sequence ID" value="NZ_CP137624.1"/>
</dbReference>
<dbReference type="Gene3D" id="1.10.530.10">
    <property type="match status" value="1"/>
</dbReference>
<keyword evidence="2" id="KW-0081">Bacteriolytic enzyme</keyword>
<gene>
    <name evidence="6" type="ORF">R6U77_18020</name>
</gene>
<sequence length="256" mass="28759">MKLVIRLLFAFGIIAVLILYMFSKIFSSPSQEIQPAIQPIEEDLSAEQFIGAIGETARKLASENDLYASVMLAQAILESNKGQSGLASEPNYNLFGIKGKYKNQSITLKTKEDDGNGNLTTILDEFRKYPSYEASMQDYANLLRNGVSWNNAFYHAAFKSNTSSYRDVTSFLTGTYASDSKYEQKLNQLIEQYDLTQYDYPIENKTTVTVTADDSLNSIAEIYNVSVTSLKQWNKLQSSALQEGQVLMIYETTVIQ</sequence>
<evidence type="ECO:0000259" key="5">
    <source>
        <dbReference type="PROSITE" id="PS51782"/>
    </source>
</evidence>
<feature type="domain" description="LysM" evidence="5">
    <location>
        <begin position="206"/>
        <end position="249"/>
    </location>
</feature>
<evidence type="ECO:0000256" key="1">
    <source>
        <dbReference type="ARBA" id="ARBA00022529"/>
    </source>
</evidence>